<proteinExistence type="predicted"/>
<keyword evidence="2" id="KW-0378">Hydrolase</keyword>
<evidence type="ECO:0000259" key="1">
    <source>
        <dbReference type="Pfam" id="PF12146"/>
    </source>
</evidence>
<reference evidence="3" key="1">
    <citation type="journal article" date="2019" name="Int. J. Syst. Evol. Microbiol.">
        <title>The Global Catalogue of Microorganisms (GCM) 10K type strain sequencing project: providing services to taxonomists for standard genome sequencing and annotation.</title>
        <authorList>
            <consortium name="The Broad Institute Genomics Platform"/>
            <consortium name="The Broad Institute Genome Sequencing Center for Infectious Disease"/>
            <person name="Wu L."/>
            <person name="Ma J."/>
        </authorList>
    </citation>
    <scope>NUCLEOTIDE SEQUENCE [LARGE SCALE GENOMIC DNA]</scope>
    <source>
        <strain evidence="3">TBRC 5832</strain>
    </source>
</reference>
<name>A0ABV8J2S3_9ACTN</name>
<dbReference type="InterPro" id="IPR017208">
    <property type="entry name" value="UCP037442_abhydr"/>
</dbReference>
<dbReference type="InterPro" id="IPR022742">
    <property type="entry name" value="Hydrolase_4"/>
</dbReference>
<accession>A0ABV8J2S3</accession>
<gene>
    <name evidence="2" type="ORF">ACFO0C_30530</name>
</gene>
<comment type="caution">
    <text evidence="2">The sequence shown here is derived from an EMBL/GenBank/DDBJ whole genome shotgun (WGS) entry which is preliminary data.</text>
</comment>
<dbReference type="RefSeq" id="WP_378070165.1">
    <property type="nucleotide sequence ID" value="NZ_JBHSBL010000020.1"/>
</dbReference>
<protein>
    <submittedName>
        <fullName evidence="2">Alpha/beta fold hydrolase</fullName>
    </submittedName>
</protein>
<dbReference type="Pfam" id="PF12146">
    <property type="entry name" value="Hydrolase_4"/>
    <property type="match status" value="1"/>
</dbReference>
<evidence type="ECO:0000313" key="2">
    <source>
        <dbReference type="EMBL" id="MFC4069280.1"/>
    </source>
</evidence>
<evidence type="ECO:0000313" key="3">
    <source>
        <dbReference type="Proteomes" id="UP001595867"/>
    </source>
</evidence>
<dbReference type="InterPro" id="IPR029058">
    <property type="entry name" value="AB_hydrolase_fold"/>
</dbReference>
<sequence>MSQSAPLVLVSSAMGIGSRYYRPLIEAFEARGWSARALPRRGFEPDQPPASRAHDWSYGDEIEVIAEAVAAARAESPDRPVILLGHSLGAQLSAGHQLNHPPADGLVSVGGSLPHHRDFPLAGLPLVIQAGVIIPALTALFGFLPKPAFGGPGARTQMREWARMALTGRTPFPSPVPPRAPGGSGAASPVRAPIEAPALVVALEGDRLAPERPVRSFATRFFAPGAATVWRYRHADVPAGASNDHIGWARKPEPVVDRIVTWWTATAGTRFDEVPAPDTMRG</sequence>
<dbReference type="EMBL" id="JBHSBL010000020">
    <property type="protein sequence ID" value="MFC4069280.1"/>
    <property type="molecule type" value="Genomic_DNA"/>
</dbReference>
<dbReference type="Proteomes" id="UP001595867">
    <property type="component" value="Unassembled WGS sequence"/>
</dbReference>
<dbReference type="GO" id="GO:0016787">
    <property type="term" value="F:hydrolase activity"/>
    <property type="evidence" value="ECO:0007669"/>
    <property type="project" value="UniProtKB-KW"/>
</dbReference>
<dbReference type="SUPFAM" id="SSF53474">
    <property type="entry name" value="alpha/beta-Hydrolases"/>
    <property type="match status" value="1"/>
</dbReference>
<keyword evidence="3" id="KW-1185">Reference proteome</keyword>
<dbReference type="PIRSF" id="PIRSF037442">
    <property type="entry name" value="UCP037442_abhydr"/>
    <property type="match status" value="1"/>
</dbReference>
<dbReference type="Gene3D" id="3.40.50.1820">
    <property type="entry name" value="alpha/beta hydrolase"/>
    <property type="match status" value="1"/>
</dbReference>
<organism evidence="2 3">
    <name type="scientific">Actinoplanes subglobosus</name>
    <dbReference type="NCBI Taxonomy" id="1547892"/>
    <lineage>
        <taxon>Bacteria</taxon>
        <taxon>Bacillati</taxon>
        <taxon>Actinomycetota</taxon>
        <taxon>Actinomycetes</taxon>
        <taxon>Micromonosporales</taxon>
        <taxon>Micromonosporaceae</taxon>
        <taxon>Actinoplanes</taxon>
    </lineage>
</organism>
<feature type="domain" description="Serine aminopeptidase S33" evidence="1">
    <location>
        <begin position="7"/>
        <end position="118"/>
    </location>
</feature>